<gene>
    <name evidence="4" type="ORF">GCM10010383_38580</name>
</gene>
<evidence type="ECO:0000259" key="3">
    <source>
        <dbReference type="PROSITE" id="PS50921"/>
    </source>
</evidence>
<keyword evidence="5" id="KW-1185">Reference proteome</keyword>
<evidence type="ECO:0000313" key="4">
    <source>
        <dbReference type="EMBL" id="GGX04888.1"/>
    </source>
</evidence>
<dbReference type="PROSITE" id="PS50921">
    <property type="entry name" value="ANTAR"/>
    <property type="match status" value="1"/>
</dbReference>
<evidence type="ECO:0000259" key="2">
    <source>
        <dbReference type="PROSITE" id="PS50801"/>
    </source>
</evidence>
<dbReference type="SUPFAM" id="SSF52091">
    <property type="entry name" value="SpoIIaa-like"/>
    <property type="match status" value="1"/>
</dbReference>
<dbReference type="Pfam" id="PF03861">
    <property type="entry name" value="ANTAR"/>
    <property type="match status" value="1"/>
</dbReference>
<dbReference type="CDD" id="cd07043">
    <property type="entry name" value="STAS_anti-anti-sigma_factors"/>
    <property type="match status" value="1"/>
</dbReference>
<dbReference type="InterPro" id="IPR002645">
    <property type="entry name" value="STAS_dom"/>
</dbReference>
<reference evidence="5" key="1">
    <citation type="journal article" date="2019" name="Int. J. Syst. Evol. Microbiol.">
        <title>The Global Catalogue of Microorganisms (GCM) 10K type strain sequencing project: providing services to taxonomists for standard genome sequencing and annotation.</title>
        <authorList>
            <consortium name="The Broad Institute Genomics Platform"/>
            <consortium name="The Broad Institute Genome Sequencing Center for Infectious Disease"/>
            <person name="Wu L."/>
            <person name="Ma J."/>
        </authorList>
    </citation>
    <scope>NUCLEOTIDE SEQUENCE [LARGE SCALE GENOMIC DNA]</scope>
    <source>
        <strain evidence="5">JCM 4866</strain>
    </source>
</reference>
<dbReference type="SMART" id="SM01012">
    <property type="entry name" value="ANTAR"/>
    <property type="match status" value="1"/>
</dbReference>
<dbReference type="InterPro" id="IPR036513">
    <property type="entry name" value="STAS_dom_sf"/>
</dbReference>
<comment type="caution">
    <text evidence="4">The sequence shown here is derived from an EMBL/GenBank/DDBJ whole genome shotgun (WGS) entry which is preliminary data.</text>
</comment>
<evidence type="ECO:0000256" key="1">
    <source>
        <dbReference type="SAM" id="MobiDB-lite"/>
    </source>
</evidence>
<proteinExistence type="predicted"/>
<feature type="region of interest" description="Disordered" evidence="1">
    <location>
        <begin position="1"/>
        <end position="20"/>
    </location>
</feature>
<feature type="domain" description="STAS" evidence="2">
    <location>
        <begin position="33"/>
        <end position="145"/>
    </location>
</feature>
<dbReference type="Proteomes" id="UP000617743">
    <property type="component" value="Unassembled WGS sequence"/>
</dbReference>
<dbReference type="Gene3D" id="3.30.750.24">
    <property type="entry name" value="STAS domain"/>
    <property type="match status" value="1"/>
</dbReference>
<name>A0ABQ2X925_9ACTN</name>
<dbReference type="EMBL" id="BMWC01000005">
    <property type="protein sequence ID" value="GGX04888.1"/>
    <property type="molecule type" value="Genomic_DNA"/>
</dbReference>
<dbReference type="Gene3D" id="1.10.10.10">
    <property type="entry name" value="Winged helix-like DNA-binding domain superfamily/Winged helix DNA-binding domain"/>
    <property type="match status" value="1"/>
</dbReference>
<dbReference type="InterPro" id="IPR036388">
    <property type="entry name" value="WH-like_DNA-bd_sf"/>
</dbReference>
<protein>
    <recommendedName>
        <fullName evidence="6">ANTAR domain-containing protein</fullName>
    </recommendedName>
</protein>
<feature type="compositionally biased region" description="Basic and acidic residues" evidence="1">
    <location>
        <begin position="127"/>
        <end position="137"/>
    </location>
</feature>
<organism evidence="4 5">
    <name type="scientific">Streptomyces lomondensis</name>
    <dbReference type="NCBI Taxonomy" id="68229"/>
    <lineage>
        <taxon>Bacteria</taxon>
        <taxon>Bacillati</taxon>
        <taxon>Actinomycetota</taxon>
        <taxon>Actinomycetes</taxon>
        <taxon>Kitasatosporales</taxon>
        <taxon>Streptomycetaceae</taxon>
        <taxon>Streptomyces</taxon>
    </lineage>
</organism>
<dbReference type="PROSITE" id="PS50801">
    <property type="entry name" value="STAS"/>
    <property type="match status" value="1"/>
</dbReference>
<dbReference type="SUPFAM" id="SSF52172">
    <property type="entry name" value="CheY-like"/>
    <property type="match status" value="1"/>
</dbReference>
<dbReference type="Pfam" id="PF13466">
    <property type="entry name" value="STAS_2"/>
    <property type="match status" value="1"/>
</dbReference>
<feature type="compositionally biased region" description="Low complexity" evidence="1">
    <location>
        <begin position="140"/>
        <end position="161"/>
    </location>
</feature>
<feature type="region of interest" description="Disordered" evidence="1">
    <location>
        <begin position="127"/>
        <end position="185"/>
    </location>
</feature>
<evidence type="ECO:0008006" key="6">
    <source>
        <dbReference type="Google" id="ProtNLM"/>
    </source>
</evidence>
<feature type="domain" description="ANTAR" evidence="3">
    <location>
        <begin position="186"/>
        <end position="247"/>
    </location>
</feature>
<evidence type="ECO:0000313" key="5">
    <source>
        <dbReference type="Proteomes" id="UP000617743"/>
    </source>
</evidence>
<dbReference type="InterPro" id="IPR058548">
    <property type="entry name" value="MlaB-like_STAS"/>
</dbReference>
<sequence length="289" mass="30032">MPEPAYSARPHAREGARPAAANAAATAIPPCMATVDVAPDGDRMSVTLWGELDLGSRRLLPELHDILTLSGSGIDLRLDAVGFCDGSGLNVLLDLRTRALDQGKTVTVRSSGLAVERLLDLTGTRELFTEPDPRENAVRPAAPGTGPETETEPGAATDAEPGAVTDAEPGAVTDAEPGAVTDAEADQDLRAEVAQLRRAMQTRPTIDLARGILMASFGLSPEAAWSVLVRTSQNTNTKLHHLARDLVGSVHGSTLPEPVRQQLAAAVAGASTRSETAMCPASGPAEDGD</sequence>
<accession>A0ABQ2X925</accession>
<dbReference type="InterPro" id="IPR005561">
    <property type="entry name" value="ANTAR"/>
</dbReference>
<dbReference type="InterPro" id="IPR011006">
    <property type="entry name" value="CheY-like_superfamily"/>
</dbReference>